<feature type="non-terminal residue" evidence="1">
    <location>
        <position position="138"/>
    </location>
</feature>
<sequence length="138" mass="16074">MTCSNCWFSRSITIPKSPLPDLVDTNYALSPSQEQLVQDALEKTKFNMSHIDNEIARVQAVLKELLHARKALQDYGEEHRPLLSPIRHLPSEMLGDIFLHSLPDDWKHDINHYRRAVMLPGQVCRRWREVAITTSKMW</sequence>
<dbReference type="AlphaFoldDB" id="A0A166ACS3"/>
<proteinExistence type="predicted"/>
<dbReference type="Proteomes" id="UP000076532">
    <property type="component" value="Unassembled WGS sequence"/>
</dbReference>
<keyword evidence="2" id="KW-1185">Reference proteome</keyword>
<accession>A0A166ACS3</accession>
<reference evidence="1 2" key="1">
    <citation type="journal article" date="2016" name="Mol. Biol. Evol.">
        <title>Comparative Genomics of Early-Diverging Mushroom-Forming Fungi Provides Insights into the Origins of Lignocellulose Decay Capabilities.</title>
        <authorList>
            <person name="Nagy L.G."/>
            <person name="Riley R."/>
            <person name="Tritt A."/>
            <person name="Adam C."/>
            <person name="Daum C."/>
            <person name="Floudas D."/>
            <person name="Sun H."/>
            <person name="Yadav J.S."/>
            <person name="Pangilinan J."/>
            <person name="Larsson K.H."/>
            <person name="Matsuura K."/>
            <person name="Barry K."/>
            <person name="Labutti K."/>
            <person name="Kuo R."/>
            <person name="Ohm R.A."/>
            <person name="Bhattacharya S.S."/>
            <person name="Shirouzu T."/>
            <person name="Yoshinaga Y."/>
            <person name="Martin F.M."/>
            <person name="Grigoriev I.V."/>
            <person name="Hibbett D.S."/>
        </authorList>
    </citation>
    <scope>NUCLEOTIDE SEQUENCE [LARGE SCALE GENOMIC DNA]</scope>
    <source>
        <strain evidence="1 2">CBS 109695</strain>
    </source>
</reference>
<gene>
    <name evidence="1" type="ORF">FIBSPDRAFT_756686</name>
</gene>
<protein>
    <submittedName>
        <fullName evidence="1">Uncharacterized protein</fullName>
    </submittedName>
</protein>
<dbReference type="OrthoDB" id="3365698at2759"/>
<name>A0A166ACS3_9AGAM</name>
<dbReference type="EMBL" id="KV417662">
    <property type="protein sequence ID" value="KZP11476.1"/>
    <property type="molecule type" value="Genomic_DNA"/>
</dbReference>
<evidence type="ECO:0000313" key="2">
    <source>
        <dbReference type="Proteomes" id="UP000076532"/>
    </source>
</evidence>
<organism evidence="1 2">
    <name type="scientific">Athelia psychrophila</name>
    <dbReference type="NCBI Taxonomy" id="1759441"/>
    <lineage>
        <taxon>Eukaryota</taxon>
        <taxon>Fungi</taxon>
        <taxon>Dikarya</taxon>
        <taxon>Basidiomycota</taxon>
        <taxon>Agaricomycotina</taxon>
        <taxon>Agaricomycetes</taxon>
        <taxon>Agaricomycetidae</taxon>
        <taxon>Atheliales</taxon>
        <taxon>Atheliaceae</taxon>
        <taxon>Athelia</taxon>
    </lineage>
</organism>
<evidence type="ECO:0000313" key="1">
    <source>
        <dbReference type="EMBL" id="KZP11476.1"/>
    </source>
</evidence>